<gene>
    <name evidence="4" type="ORF">Z520_00646</name>
</gene>
<dbReference type="OrthoDB" id="3687641at2759"/>
<evidence type="ECO:0000256" key="3">
    <source>
        <dbReference type="SAM" id="Phobius"/>
    </source>
</evidence>
<proteinExistence type="inferred from homology"/>
<dbReference type="RefSeq" id="XP_016638076.1">
    <property type="nucleotide sequence ID" value="XM_016771166.1"/>
</dbReference>
<evidence type="ECO:0000313" key="4">
    <source>
        <dbReference type="EMBL" id="KIY03954.1"/>
    </source>
</evidence>
<dbReference type="Pfam" id="PF11807">
    <property type="entry name" value="UstYa"/>
    <property type="match status" value="1"/>
</dbReference>
<comment type="similarity">
    <text evidence="1">Belongs to the ustYa family.</text>
</comment>
<dbReference type="AlphaFoldDB" id="A0A0D2L4I2"/>
<evidence type="ECO:0000256" key="2">
    <source>
        <dbReference type="SAM" id="MobiDB-lite"/>
    </source>
</evidence>
<dbReference type="PANTHER" id="PTHR33365:SF7">
    <property type="entry name" value="TAT PATHWAY SIGNAL SEQUENCE"/>
    <property type="match status" value="1"/>
</dbReference>
<dbReference type="EMBL" id="KN848062">
    <property type="protein sequence ID" value="KIY03954.1"/>
    <property type="molecule type" value="Genomic_DNA"/>
</dbReference>
<reference evidence="4 5" key="1">
    <citation type="submission" date="2015-01" db="EMBL/GenBank/DDBJ databases">
        <title>The Genome Sequence of Fonsecaea multimorphosa CBS 102226.</title>
        <authorList>
            <consortium name="The Broad Institute Genomics Platform"/>
            <person name="Cuomo C."/>
            <person name="de Hoog S."/>
            <person name="Gorbushina A."/>
            <person name="Stielow B."/>
            <person name="Teixiera M."/>
            <person name="Abouelleil A."/>
            <person name="Chapman S.B."/>
            <person name="Priest M."/>
            <person name="Young S.K."/>
            <person name="Wortman J."/>
            <person name="Nusbaum C."/>
            <person name="Birren B."/>
        </authorList>
    </citation>
    <scope>NUCLEOTIDE SEQUENCE [LARGE SCALE GENOMIC DNA]</scope>
    <source>
        <strain evidence="4 5">CBS 102226</strain>
    </source>
</reference>
<feature type="compositionally biased region" description="Basic and acidic residues" evidence="2">
    <location>
        <begin position="1"/>
        <end position="16"/>
    </location>
</feature>
<keyword evidence="5" id="KW-1185">Reference proteome</keyword>
<feature type="transmembrane region" description="Helical" evidence="3">
    <location>
        <begin position="64"/>
        <end position="88"/>
    </location>
</feature>
<dbReference type="InterPro" id="IPR021765">
    <property type="entry name" value="UstYa-like"/>
</dbReference>
<dbReference type="Proteomes" id="UP000053411">
    <property type="component" value="Unassembled WGS sequence"/>
</dbReference>
<dbReference type="GO" id="GO:0043386">
    <property type="term" value="P:mycotoxin biosynthetic process"/>
    <property type="evidence" value="ECO:0007669"/>
    <property type="project" value="InterPro"/>
</dbReference>
<protein>
    <recommendedName>
        <fullName evidence="6">Tat pathway signal sequence</fullName>
    </recommendedName>
</protein>
<keyword evidence="3" id="KW-0472">Membrane</keyword>
<evidence type="ECO:0000313" key="5">
    <source>
        <dbReference type="Proteomes" id="UP000053411"/>
    </source>
</evidence>
<keyword evidence="3" id="KW-0812">Transmembrane</keyword>
<dbReference type="GeneID" id="27706392"/>
<accession>A0A0D2L4I2</accession>
<dbReference type="PANTHER" id="PTHR33365">
    <property type="entry name" value="YALI0B05434P"/>
    <property type="match status" value="1"/>
</dbReference>
<name>A0A0D2L4I2_9EURO</name>
<evidence type="ECO:0008006" key="6">
    <source>
        <dbReference type="Google" id="ProtNLM"/>
    </source>
</evidence>
<evidence type="ECO:0000256" key="1">
    <source>
        <dbReference type="ARBA" id="ARBA00035112"/>
    </source>
</evidence>
<organism evidence="4 5">
    <name type="scientific">Fonsecaea multimorphosa CBS 102226</name>
    <dbReference type="NCBI Taxonomy" id="1442371"/>
    <lineage>
        <taxon>Eukaryota</taxon>
        <taxon>Fungi</taxon>
        <taxon>Dikarya</taxon>
        <taxon>Ascomycota</taxon>
        <taxon>Pezizomycotina</taxon>
        <taxon>Eurotiomycetes</taxon>
        <taxon>Chaetothyriomycetidae</taxon>
        <taxon>Chaetothyriales</taxon>
        <taxon>Herpotrichiellaceae</taxon>
        <taxon>Fonsecaea</taxon>
    </lineage>
</organism>
<sequence>MEHGAEKERSGEDECPHPSSMETARLIDEEEVTGGKTWVTSWQPIRVVSMGGEKREFYRSRRQWWLLHGCLLLLSSMLAIVGITSLAMSSVIAAAEPQRALEVMWSPILDAVPVRKTRFNETFMYPTKFPSGFSNGLASEKEWRRWTANPMLDGRNGTIAVSADVVDRISHLYTPEWKESLIRLSHGGETRYMGQIAMFHHLHCLNILRHAVHPELYGTSPGSGHLDHCIESLREVLMCNPGGTEVILFHWMADSEKPYPDYNTFHQCRDPGAVLDWALENAVKIRGPLTKPKGVFALQDAPY</sequence>
<feature type="region of interest" description="Disordered" evidence="2">
    <location>
        <begin position="1"/>
        <end position="20"/>
    </location>
</feature>
<keyword evidence="3" id="KW-1133">Transmembrane helix</keyword>
<dbReference type="VEuPathDB" id="FungiDB:Z520_00646"/>